<protein>
    <submittedName>
        <fullName evidence="1">DnaA/Hda family protein</fullName>
    </submittedName>
</protein>
<evidence type="ECO:0000313" key="2">
    <source>
        <dbReference type="Proteomes" id="UP001210720"/>
    </source>
</evidence>
<dbReference type="Gene3D" id="1.10.8.60">
    <property type="match status" value="1"/>
</dbReference>
<organism evidence="1 2">
    <name type="scientific">Thalassococcus lentus</name>
    <dbReference type="NCBI Taxonomy" id="1210524"/>
    <lineage>
        <taxon>Bacteria</taxon>
        <taxon>Pseudomonadati</taxon>
        <taxon>Pseudomonadota</taxon>
        <taxon>Alphaproteobacteria</taxon>
        <taxon>Rhodobacterales</taxon>
        <taxon>Roseobacteraceae</taxon>
        <taxon>Thalassococcus</taxon>
    </lineage>
</organism>
<dbReference type="SUPFAM" id="SSF52540">
    <property type="entry name" value="P-loop containing nucleoside triphosphate hydrolases"/>
    <property type="match status" value="1"/>
</dbReference>
<proteinExistence type="predicted"/>
<sequence length="233" mass="24901">MSDPRQLPLPLPVRTALGREDFFVTPANAMAVALVEGWQNWPARKFILTGPSGSGKTHLAHVWAALSGATIIRATDLPNADIPAVSTSPVCVEDVEQIAGNSAAEEALFHLHNLVLAEGHALLLTAQNPALQWDLVLPDLKSRMLGAQGADLPQPDDMLLTALLAKLFADRQIVPSPDVIPFLAGHMPRSYAAALELVHRLDRAALGRGGGVTRPLARSVLAELEQDGPTRHD</sequence>
<dbReference type="Gene3D" id="3.40.50.300">
    <property type="entry name" value="P-loop containing nucleotide triphosphate hydrolases"/>
    <property type="match status" value="1"/>
</dbReference>
<dbReference type="Proteomes" id="UP001210720">
    <property type="component" value="Unassembled WGS sequence"/>
</dbReference>
<dbReference type="InterPro" id="IPR027417">
    <property type="entry name" value="P-loop_NTPase"/>
</dbReference>
<dbReference type="PANTHER" id="PTHR30050:SF5">
    <property type="entry name" value="DNAA REGULATORY INACTIVATOR HDA"/>
    <property type="match status" value="1"/>
</dbReference>
<dbReference type="PANTHER" id="PTHR30050">
    <property type="entry name" value="CHROMOSOMAL REPLICATION INITIATOR PROTEIN DNAA"/>
    <property type="match status" value="1"/>
</dbReference>
<dbReference type="RefSeq" id="WP_271434096.1">
    <property type="nucleotide sequence ID" value="NZ_JAQIOY010000012.1"/>
</dbReference>
<accession>A0ABT4XY19</accession>
<keyword evidence="2" id="KW-1185">Reference proteome</keyword>
<comment type="caution">
    <text evidence="1">The sequence shown here is derived from an EMBL/GenBank/DDBJ whole genome shotgun (WGS) entry which is preliminary data.</text>
</comment>
<reference evidence="1 2" key="1">
    <citation type="submission" date="2023-01" db="EMBL/GenBank/DDBJ databases">
        <title>Thalassococcus onchidii sp. nov., isolated from a marine invertebrate from the South China Sea.</title>
        <authorList>
            <person name="Xu S."/>
            <person name="Liu Z."/>
            <person name="Xu Y."/>
        </authorList>
    </citation>
    <scope>NUCLEOTIDE SEQUENCE [LARGE SCALE GENOMIC DNA]</scope>
    <source>
        <strain evidence="1 2">KCTC 32084</strain>
    </source>
</reference>
<dbReference type="EMBL" id="JAQIOY010000012">
    <property type="protein sequence ID" value="MDA7426740.1"/>
    <property type="molecule type" value="Genomic_DNA"/>
</dbReference>
<gene>
    <name evidence="1" type="ORF">PFY00_18550</name>
</gene>
<evidence type="ECO:0000313" key="1">
    <source>
        <dbReference type="EMBL" id="MDA7426740.1"/>
    </source>
</evidence>
<name>A0ABT4XY19_9RHOB</name>